<evidence type="ECO:0000313" key="3">
    <source>
        <dbReference type="Proteomes" id="UP001054945"/>
    </source>
</evidence>
<feature type="compositionally biased region" description="Polar residues" evidence="1">
    <location>
        <begin position="46"/>
        <end position="58"/>
    </location>
</feature>
<sequence length="109" mass="11571">MNHGYVVGTSTTLGILLSSPTSPGNPVSLAKLTFFGTWVSLREQCTQPAWPTDKTSPGENKKGDTKKKKKKNNKKDFSVGWCCSGCGCSGQPGWTVAREPPRGRQGAGG</sequence>
<proteinExistence type="predicted"/>
<dbReference type="Proteomes" id="UP001054945">
    <property type="component" value="Unassembled WGS sequence"/>
</dbReference>
<dbReference type="EMBL" id="BPLR01006799">
    <property type="protein sequence ID" value="GIY12527.1"/>
    <property type="molecule type" value="Genomic_DNA"/>
</dbReference>
<evidence type="ECO:0008006" key="4">
    <source>
        <dbReference type="Google" id="ProtNLM"/>
    </source>
</evidence>
<gene>
    <name evidence="2" type="ORF">CEXT_459711</name>
</gene>
<protein>
    <recommendedName>
        <fullName evidence="4">Secreted protein</fullName>
    </recommendedName>
</protein>
<accession>A0AAV4QWQ7</accession>
<comment type="caution">
    <text evidence="2">The sequence shown here is derived from an EMBL/GenBank/DDBJ whole genome shotgun (WGS) entry which is preliminary data.</text>
</comment>
<reference evidence="2 3" key="1">
    <citation type="submission" date="2021-06" db="EMBL/GenBank/DDBJ databases">
        <title>Caerostris extrusa draft genome.</title>
        <authorList>
            <person name="Kono N."/>
            <person name="Arakawa K."/>
        </authorList>
    </citation>
    <scope>NUCLEOTIDE SEQUENCE [LARGE SCALE GENOMIC DNA]</scope>
</reference>
<dbReference type="AlphaFoldDB" id="A0AAV4QWQ7"/>
<evidence type="ECO:0000313" key="2">
    <source>
        <dbReference type="EMBL" id="GIY12527.1"/>
    </source>
</evidence>
<organism evidence="2 3">
    <name type="scientific">Caerostris extrusa</name>
    <name type="common">Bark spider</name>
    <name type="synonym">Caerostris bankana</name>
    <dbReference type="NCBI Taxonomy" id="172846"/>
    <lineage>
        <taxon>Eukaryota</taxon>
        <taxon>Metazoa</taxon>
        <taxon>Ecdysozoa</taxon>
        <taxon>Arthropoda</taxon>
        <taxon>Chelicerata</taxon>
        <taxon>Arachnida</taxon>
        <taxon>Araneae</taxon>
        <taxon>Araneomorphae</taxon>
        <taxon>Entelegynae</taxon>
        <taxon>Araneoidea</taxon>
        <taxon>Araneidae</taxon>
        <taxon>Caerostris</taxon>
    </lineage>
</organism>
<evidence type="ECO:0000256" key="1">
    <source>
        <dbReference type="SAM" id="MobiDB-lite"/>
    </source>
</evidence>
<feature type="compositionally biased region" description="Basic residues" evidence="1">
    <location>
        <begin position="64"/>
        <end position="73"/>
    </location>
</feature>
<feature type="region of interest" description="Disordered" evidence="1">
    <location>
        <begin position="46"/>
        <end position="77"/>
    </location>
</feature>
<keyword evidence="3" id="KW-1185">Reference proteome</keyword>
<name>A0AAV4QWQ7_CAEEX</name>